<dbReference type="InterPro" id="IPR005502">
    <property type="entry name" value="Ribosyl_crysJ1"/>
</dbReference>
<sequence>MRLLIFMLVAAFFFSCGENENQLSRPEFSTELTTASGLTEAQLHDKVLGMLVGAAIGDAMGAPTEMWPRESIQLEYGFVDGLDSMIREVSPEGIWKANLPAGGTTDDTRWKVLAVNYLLTQKPGSLDPADFAKHILGIYEKDADNLKSIESSDPEDFENGMLRINWLSEWAKVSKPYLDDNLTGYADSLSKFYGGEMVCAGLLYAPALGIFFPGDPEKAYREAFKLSIFDLGYARDLTGIAAAMTAGGMKPEATKEDLLAVTRLDPEAYFQSRLVGRTAQRILKDALWINQEAKKLDSVGNVMNFDSPSLASAFAQLDQKLQDMPFHAGEIYLQTLTAMLYADFNFKNTLIFLVNYGRDNDTTAALAGGILGAWIGFEKLPKSEREQVLRVSSDELDIDLQKVAEDLTAHMLKK</sequence>
<comment type="caution">
    <text evidence="3">The sequence shown here is derived from an EMBL/GenBank/DDBJ whole genome shotgun (WGS) entry which is preliminary data.</text>
</comment>
<dbReference type="RefSeq" id="WP_343853266.1">
    <property type="nucleotide sequence ID" value="NZ_BAAAFI010000040.1"/>
</dbReference>
<dbReference type="Proteomes" id="UP001500469">
    <property type="component" value="Unassembled WGS sequence"/>
</dbReference>
<comment type="similarity">
    <text evidence="1">Belongs to the ADP-ribosylglycohydrolase family.</text>
</comment>
<dbReference type="Pfam" id="PF03747">
    <property type="entry name" value="ADP_ribosyl_GH"/>
    <property type="match status" value="1"/>
</dbReference>
<dbReference type="SUPFAM" id="SSF101478">
    <property type="entry name" value="ADP-ribosylglycohydrolase"/>
    <property type="match status" value="1"/>
</dbReference>
<reference evidence="3 4" key="1">
    <citation type="journal article" date="2019" name="Int. J. Syst. Evol. Microbiol.">
        <title>The Global Catalogue of Microorganisms (GCM) 10K type strain sequencing project: providing services to taxonomists for standard genome sequencing and annotation.</title>
        <authorList>
            <consortium name="The Broad Institute Genomics Platform"/>
            <consortium name="The Broad Institute Genome Sequencing Center for Infectious Disease"/>
            <person name="Wu L."/>
            <person name="Ma J."/>
        </authorList>
    </citation>
    <scope>NUCLEOTIDE SEQUENCE [LARGE SCALE GENOMIC DNA]</scope>
    <source>
        <strain evidence="3 4">JCM 16112</strain>
    </source>
</reference>
<proteinExistence type="inferred from homology"/>
<keyword evidence="4" id="KW-1185">Reference proteome</keyword>
<evidence type="ECO:0000313" key="4">
    <source>
        <dbReference type="Proteomes" id="UP001500469"/>
    </source>
</evidence>
<name>A0ABN1N3L8_9BACT</name>
<dbReference type="PROSITE" id="PS51257">
    <property type="entry name" value="PROKAR_LIPOPROTEIN"/>
    <property type="match status" value="1"/>
</dbReference>
<protein>
    <submittedName>
        <fullName evidence="3">ADP-ribosylglycohydrolase family protein</fullName>
    </submittedName>
</protein>
<dbReference type="Gene3D" id="1.10.4080.10">
    <property type="entry name" value="ADP-ribosylation/Crystallin J1"/>
    <property type="match status" value="1"/>
</dbReference>
<gene>
    <name evidence="3" type="ORF">GCM10009119_31320</name>
</gene>
<evidence type="ECO:0000256" key="2">
    <source>
        <dbReference type="ARBA" id="ARBA00022801"/>
    </source>
</evidence>
<evidence type="ECO:0000313" key="3">
    <source>
        <dbReference type="EMBL" id="GAA0880162.1"/>
    </source>
</evidence>
<dbReference type="InterPro" id="IPR036705">
    <property type="entry name" value="Ribosyl_crysJ1_sf"/>
</dbReference>
<dbReference type="PANTHER" id="PTHR16222:SF24">
    <property type="entry name" value="ADP-RIBOSYLHYDROLASE ARH3"/>
    <property type="match status" value="1"/>
</dbReference>
<keyword evidence="2" id="KW-0378">Hydrolase</keyword>
<dbReference type="InterPro" id="IPR050792">
    <property type="entry name" value="ADP-ribosylglycohydrolase"/>
</dbReference>
<dbReference type="PANTHER" id="PTHR16222">
    <property type="entry name" value="ADP-RIBOSYLGLYCOHYDROLASE"/>
    <property type="match status" value="1"/>
</dbReference>
<dbReference type="EMBL" id="BAAAFI010000040">
    <property type="protein sequence ID" value="GAA0880162.1"/>
    <property type="molecule type" value="Genomic_DNA"/>
</dbReference>
<organism evidence="3 4">
    <name type="scientific">Algoriphagus jejuensis</name>
    <dbReference type="NCBI Taxonomy" id="419934"/>
    <lineage>
        <taxon>Bacteria</taxon>
        <taxon>Pseudomonadati</taxon>
        <taxon>Bacteroidota</taxon>
        <taxon>Cytophagia</taxon>
        <taxon>Cytophagales</taxon>
        <taxon>Cyclobacteriaceae</taxon>
        <taxon>Algoriphagus</taxon>
    </lineage>
</organism>
<evidence type="ECO:0000256" key="1">
    <source>
        <dbReference type="ARBA" id="ARBA00010702"/>
    </source>
</evidence>
<accession>A0ABN1N3L8</accession>